<feature type="compositionally biased region" description="Basic and acidic residues" evidence="1">
    <location>
        <begin position="120"/>
        <end position="141"/>
    </location>
</feature>
<protein>
    <submittedName>
        <fullName evidence="2">Uncharacterized protein</fullName>
    </submittedName>
</protein>
<organism evidence="2 3">
    <name type="scientific">Mycena sanguinolenta</name>
    <dbReference type="NCBI Taxonomy" id="230812"/>
    <lineage>
        <taxon>Eukaryota</taxon>
        <taxon>Fungi</taxon>
        <taxon>Dikarya</taxon>
        <taxon>Basidiomycota</taxon>
        <taxon>Agaricomycotina</taxon>
        <taxon>Agaricomycetes</taxon>
        <taxon>Agaricomycetidae</taxon>
        <taxon>Agaricales</taxon>
        <taxon>Marasmiineae</taxon>
        <taxon>Mycenaceae</taxon>
        <taxon>Mycena</taxon>
    </lineage>
</organism>
<sequence length="141" mass="15567">MAHLSTEYRVLSSSFIPLHDEDPSKVPSTIAIPPTVLKPVRNVVIGPTHGEFVISRRRPLVRRCSPVKPKTPVACELLTTVPRTRSSKLVRRVTSAPKPRASPDAGKRKHIDCESDELEPSAKRSKFVDSSDGKENVAPRL</sequence>
<proteinExistence type="predicted"/>
<comment type="caution">
    <text evidence="2">The sequence shown here is derived from an EMBL/GenBank/DDBJ whole genome shotgun (WGS) entry which is preliminary data.</text>
</comment>
<dbReference type="Proteomes" id="UP000623467">
    <property type="component" value="Unassembled WGS sequence"/>
</dbReference>
<evidence type="ECO:0000256" key="1">
    <source>
        <dbReference type="SAM" id="MobiDB-lite"/>
    </source>
</evidence>
<accession>A0A8H7CS89</accession>
<keyword evidence="3" id="KW-1185">Reference proteome</keyword>
<dbReference type="EMBL" id="JACAZH010000017">
    <property type="protein sequence ID" value="KAF7348325.1"/>
    <property type="molecule type" value="Genomic_DNA"/>
</dbReference>
<evidence type="ECO:0000313" key="3">
    <source>
        <dbReference type="Proteomes" id="UP000623467"/>
    </source>
</evidence>
<feature type="region of interest" description="Disordered" evidence="1">
    <location>
        <begin position="86"/>
        <end position="141"/>
    </location>
</feature>
<evidence type="ECO:0000313" key="2">
    <source>
        <dbReference type="EMBL" id="KAF7348325.1"/>
    </source>
</evidence>
<reference evidence="2" key="1">
    <citation type="submission" date="2020-05" db="EMBL/GenBank/DDBJ databases">
        <title>Mycena genomes resolve the evolution of fungal bioluminescence.</title>
        <authorList>
            <person name="Tsai I.J."/>
        </authorList>
    </citation>
    <scope>NUCLEOTIDE SEQUENCE</scope>
    <source>
        <strain evidence="2">160909Yilan</strain>
    </source>
</reference>
<name>A0A8H7CS89_9AGAR</name>
<gene>
    <name evidence="2" type="ORF">MSAN_01786300</name>
</gene>
<dbReference type="AlphaFoldDB" id="A0A8H7CS89"/>